<dbReference type="EMBL" id="BJYU01000055">
    <property type="protein sequence ID" value="GEO16138.1"/>
    <property type="molecule type" value="Genomic_DNA"/>
</dbReference>
<organism evidence="1 2">
    <name type="scientific">Microvirga aerophila</name>
    <dbReference type="NCBI Taxonomy" id="670291"/>
    <lineage>
        <taxon>Bacteria</taxon>
        <taxon>Pseudomonadati</taxon>
        <taxon>Pseudomonadota</taxon>
        <taxon>Alphaproteobacteria</taxon>
        <taxon>Hyphomicrobiales</taxon>
        <taxon>Methylobacteriaceae</taxon>
        <taxon>Microvirga</taxon>
    </lineage>
</organism>
<name>A0A512BW03_9HYPH</name>
<protein>
    <submittedName>
        <fullName evidence="1">Uncharacterized protein</fullName>
    </submittedName>
</protein>
<evidence type="ECO:0000313" key="2">
    <source>
        <dbReference type="Proteomes" id="UP000321085"/>
    </source>
</evidence>
<gene>
    <name evidence="1" type="ORF">MAE02_38340</name>
</gene>
<evidence type="ECO:0000313" key="1">
    <source>
        <dbReference type="EMBL" id="GEO16138.1"/>
    </source>
</evidence>
<comment type="caution">
    <text evidence="1">The sequence shown here is derived from an EMBL/GenBank/DDBJ whole genome shotgun (WGS) entry which is preliminary data.</text>
</comment>
<accession>A0A512BW03</accession>
<reference evidence="1 2" key="1">
    <citation type="submission" date="2019-07" db="EMBL/GenBank/DDBJ databases">
        <title>Whole genome shotgun sequence of Microvirga aerophila NBRC 106136.</title>
        <authorList>
            <person name="Hosoyama A."/>
            <person name="Uohara A."/>
            <person name="Ohji S."/>
            <person name="Ichikawa N."/>
        </authorList>
    </citation>
    <scope>NUCLEOTIDE SEQUENCE [LARGE SCALE GENOMIC DNA]</scope>
    <source>
        <strain evidence="1 2">NBRC 106136</strain>
    </source>
</reference>
<dbReference type="Proteomes" id="UP000321085">
    <property type="component" value="Unassembled WGS sequence"/>
</dbReference>
<proteinExistence type="predicted"/>
<dbReference type="AlphaFoldDB" id="A0A512BW03"/>
<sequence>MAPVTEFLSKLRRPLIGSGLNTYTVCREHISERGDVDWAETPNQELLLCMGVKLWYHSDRNLIAIYDMSR</sequence>
<keyword evidence="2" id="KW-1185">Reference proteome</keyword>